<proteinExistence type="predicted"/>
<protein>
    <submittedName>
        <fullName evidence="2">Uncharacterized protein</fullName>
    </submittedName>
</protein>
<reference evidence="2" key="1">
    <citation type="submission" date="2022-06" db="EMBL/GenBank/DDBJ databases">
        <title>Complete genome sequence of Streptomyces nigrescens HEK616.</title>
        <authorList>
            <person name="Asamizu S."/>
            <person name="Onaka H."/>
        </authorList>
    </citation>
    <scope>NUCLEOTIDE SEQUENCE</scope>
    <source>
        <strain evidence="2">HEK616</strain>
    </source>
</reference>
<keyword evidence="1" id="KW-0175">Coiled coil</keyword>
<accession>A0ABM7ZW48</accession>
<evidence type="ECO:0000256" key="1">
    <source>
        <dbReference type="SAM" id="Coils"/>
    </source>
</evidence>
<gene>
    <name evidence="2" type="ORF">HEK616_40810</name>
</gene>
<keyword evidence="3" id="KW-1185">Reference proteome</keyword>
<evidence type="ECO:0000313" key="3">
    <source>
        <dbReference type="Proteomes" id="UP001059597"/>
    </source>
</evidence>
<name>A0ABM7ZW48_STRNI</name>
<organism evidence="2 3">
    <name type="scientific">Streptomyces nigrescens</name>
    <dbReference type="NCBI Taxonomy" id="1920"/>
    <lineage>
        <taxon>Bacteria</taxon>
        <taxon>Bacillati</taxon>
        <taxon>Actinomycetota</taxon>
        <taxon>Actinomycetes</taxon>
        <taxon>Kitasatosporales</taxon>
        <taxon>Streptomycetaceae</taxon>
        <taxon>Streptomyces</taxon>
    </lineage>
</organism>
<dbReference type="RefSeq" id="WP_261954314.1">
    <property type="nucleotide sequence ID" value="NZ_AP026073.1"/>
</dbReference>
<sequence length="142" mass="16248">MEIHQNYEAGTVTLRFPDVLDWATDYLPAPRKAISVVLGDRDYASFAALVSRCPDRSARADALERELVRTKADLLTARRDLTEYHRELRAEREQWESERAGYEGTLRALDDVDACNRNEIRELKDLVVAQAKRLVELEGETA</sequence>
<dbReference type="Proteomes" id="UP001059597">
    <property type="component" value="Chromosome"/>
</dbReference>
<evidence type="ECO:0000313" key="2">
    <source>
        <dbReference type="EMBL" id="BDM70594.1"/>
    </source>
</evidence>
<feature type="coiled-coil region" evidence="1">
    <location>
        <begin position="60"/>
        <end position="140"/>
    </location>
</feature>
<dbReference type="EMBL" id="AP026073">
    <property type="protein sequence ID" value="BDM70594.1"/>
    <property type="molecule type" value="Genomic_DNA"/>
</dbReference>